<name>A0A919C825_9ACTN</name>
<evidence type="ECO:0000313" key="1">
    <source>
        <dbReference type="EMBL" id="GHG54949.1"/>
    </source>
</evidence>
<keyword evidence="2" id="KW-1185">Reference proteome</keyword>
<accession>A0A919C825</accession>
<sequence length="81" mass="9314">MSIISRPNPAIKTARCVICRRSRPFSALTAGFRDADGQQRFACDSHLVSDVIKGWAEFIAKQRQIWQRDHDKGMNYESPLY</sequence>
<protein>
    <submittedName>
        <fullName evidence="1">Uncharacterized protein</fullName>
    </submittedName>
</protein>
<gene>
    <name evidence="1" type="ORF">GCM10018980_40010</name>
</gene>
<comment type="caution">
    <text evidence="1">The sequence shown here is derived from an EMBL/GenBank/DDBJ whole genome shotgun (WGS) entry which is preliminary data.</text>
</comment>
<dbReference type="Proteomes" id="UP000619355">
    <property type="component" value="Unassembled WGS sequence"/>
</dbReference>
<dbReference type="AlphaFoldDB" id="A0A919C825"/>
<organism evidence="1 2">
    <name type="scientific">Streptomyces capoamus</name>
    <dbReference type="NCBI Taxonomy" id="68183"/>
    <lineage>
        <taxon>Bacteria</taxon>
        <taxon>Bacillati</taxon>
        <taxon>Actinomycetota</taxon>
        <taxon>Actinomycetes</taxon>
        <taxon>Kitasatosporales</taxon>
        <taxon>Streptomycetaceae</taxon>
        <taxon>Streptomyces</taxon>
    </lineage>
</organism>
<evidence type="ECO:0000313" key="2">
    <source>
        <dbReference type="Proteomes" id="UP000619355"/>
    </source>
</evidence>
<proteinExistence type="predicted"/>
<dbReference type="EMBL" id="BNBF01000011">
    <property type="protein sequence ID" value="GHG54949.1"/>
    <property type="molecule type" value="Genomic_DNA"/>
</dbReference>
<reference evidence="2" key="1">
    <citation type="journal article" date="2019" name="Int. J. Syst. Evol. Microbiol.">
        <title>The Global Catalogue of Microorganisms (GCM) 10K type strain sequencing project: providing services to taxonomists for standard genome sequencing and annotation.</title>
        <authorList>
            <consortium name="The Broad Institute Genomics Platform"/>
            <consortium name="The Broad Institute Genome Sequencing Center for Infectious Disease"/>
            <person name="Wu L."/>
            <person name="Ma J."/>
        </authorList>
    </citation>
    <scope>NUCLEOTIDE SEQUENCE [LARGE SCALE GENOMIC DNA]</scope>
    <source>
        <strain evidence="2">JCM 4253</strain>
    </source>
</reference>